<evidence type="ECO:0000256" key="3">
    <source>
        <dbReference type="SAM" id="MobiDB-lite"/>
    </source>
</evidence>
<keyword evidence="4" id="KW-1133">Transmembrane helix</keyword>
<dbReference type="GO" id="GO:0016020">
    <property type="term" value="C:membrane"/>
    <property type="evidence" value="ECO:0007669"/>
    <property type="project" value="InterPro"/>
</dbReference>
<feature type="transmembrane region" description="Helical" evidence="4">
    <location>
        <begin position="459"/>
        <end position="481"/>
    </location>
</feature>
<evidence type="ECO:0000256" key="4">
    <source>
        <dbReference type="SAM" id="Phobius"/>
    </source>
</evidence>
<feature type="region of interest" description="Disordered" evidence="3">
    <location>
        <begin position="1"/>
        <end position="51"/>
    </location>
</feature>
<feature type="region of interest" description="Disordered" evidence="3">
    <location>
        <begin position="525"/>
        <end position="549"/>
    </location>
</feature>
<keyword evidence="2 4" id="KW-0472">Membrane</keyword>
<evidence type="ECO:0000256" key="2">
    <source>
        <dbReference type="ARBA" id="ARBA00023136"/>
    </source>
</evidence>
<proteinExistence type="inferred from homology"/>
<sequence>MRKIMDRVRKPQPLIKSAPNTSSQPESNQNAKPIDNPIETPHATEEPQDPNSISLSIAKNLQRLHQIFEESADVATREFEVGTEATIHAFIVFINGLVDQGAVNLNLINPLMNLDRNLEDMDTMALIKERALSIANVRATHSFADVVDAVLSGDTVLFIDNSRTALIASLRKSEKRTVDEPKTESVVRGPREGFVESLETNIALLRKKMRNPALKFFTIKIGRETQTEVCVAYLKGIAKDKVVEEVKQRLQRIDTDAILESGYIESFIEDAPLSLFPTVGNTEKPDIVSAKLLEGRVAILVDGTPFVLTVPYLFVEGFQNSEDYYSRPYYATFIRWLRWLGFFFATFAPGLYVAITTYHQEFLPPALLASIAAAQEGTPFPTMVEALLMQTLFEILREAGVRLPRPVGPAVSIVGALVIGDAAISAGLVGAPMVVITALTAISSFVTPSLTDVGTLSRFSFILAAGVSGLYGVMLAFVGLLTHQVSLRSLGAPYMSPLAPSTISDLKDVLIRAPQWFSLTRPRVIGVNNPNRQKPNQMPSPPDDQKGKK</sequence>
<feature type="compositionally biased region" description="Polar residues" evidence="3">
    <location>
        <begin position="528"/>
        <end position="537"/>
    </location>
</feature>
<dbReference type="Pfam" id="PF03323">
    <property type="entry name" value="GerA"/>
    <property type="match status" value="1"/>
</dbReference>
<reference evidence="5 6" key="1">
    <citation type="journal article" date="2020" name="Biotechnol. Biofuels">
        <title>New insights from the biogas microbiome by comprehensive genome-resolved metagenomics of nearly 1600 species originating from multiple anaerobic digesters.</title>
        <authorList>
            <person name="Campanaro S."/>
            <person name="Treu L."/>
            <person name="Rodriguez-R L.M."/>
            <person name="Kovalovszki A."/>
            <person name="Ziels R.M."/>
            <person name="Maus I."/>
            <person name="Zhu X."/>
            <person name="Kougias P.G."/>
            <person name="Basile A."/>
            <person name="Luo G."/>
            <person name="Schluter A."/>
            <person name="Konstantinidis K.T."/>
            <person name="Angelidaki I."/>
        </authorList>
    </citation>
    <scope>NUCLEOTIDE SEQUENCE [LARGE SCALE GENOMIC DNA]</scope>
    <source>
        <strain evidence="5">AS05jafATM_4</strain>
    </source>
</reference>
<feature type="transmembrane region" description="Helical" evidence="4">
    <location>
        <begin position="336"/>
        <end position="355"/>
    </location>
</feature>
<gene>
    <name evidence="5" type="ORF">GX523_17595</name>
</gene>
<dbReference type="InterPro" id="IPR004995">
    <property type="entry name" value="Spore_Ger"/>
</dbReference>
<dbReference type="EMBL" id="DUTF01000370">
    <property type="protein sequence ID" value="HHY28516.1"/>
    <property type="molecule type" value="Genomic_DNA"/>
</dbReference>
<evidence type="ECO:0000313" key="5">
    <source>
        <dbReference type="EMBL" id="HHY28516.1"/>
    </source>
</evidence>
<evidence type="ECO:0000313" key="6">
    <source>
        <dbReference type="Proteomes" id="UP000553059"/>
    </source>
</evidence>
<organism evidence="5 6">
    <name type="scientific">Desulfitobacterium dehalogenans</name>
    <dbReference type="NCBI Taxonomy" id="36854"/>
    <lineage>
        <taxon>Bacteria</taxon>
        <taxon>Bacillati</taxon>
        <taxon>Bacillota</taxon>
        <taxon>Clostridia</taxon>
        <taxon>Eubacteriales</taxon>
        <taxon>Desulfitobacteriaceae</taxon>
        <taxon>Desulfitobacterium</taxon>
    </lineage>
</organism>
<protein>
    <submittedName>
        <fullName evidence="5">Spore germination protein</fullName>
    </submittedName>
</protein>
<comment type="caution">
    <text evidence="5">The sequence shown here is derived from an EMBL/GenBank/DDBJ whole genome shotgun (WGS) entry which is preliminary data.</text>
</comment>
<dbReference type="PANTHER" id="PTHR22550:SF5">
    <property type="entry name" value="LEUCINE ZIPPER PROTEIN 4"/>
    <property type="match status" value="1"/>
</dbReference>
<dbReference type="PANTHER" id="PTHR22550">
    <property type="entry name" value="SPORE GERMINATION PROTEIN"/>
    <property type="match status" value="1"/>
</dbReference>
<dbReference type="GO" id="GO:0009847">
    <property type="term" value="P:spore germination"/>
    <property type="evidence" value="ECO:0007669"/>
    <property type="project" value="InterPro"/>
</dbReference>
<evidence type="ECO:0000256" key="1">
    <source>
        <dbReference type="ARBA" id="ARBA00005278"/>
    </source>
</evidence>
<dbReference type="AlphaFoldDB" id="A0A7C7D7Z2"/>
<dbReference type="Proteomes" id="UP000553059">
    <property type="component" value="Unassembled WGS sequence"/>
</dbReference>
<dbReference type="InterPro" id="IPR050768">
    <property type="entry name" value="UPF0353/GerABKA_families"/>
</dbReference>
<accession>A0A7C7D7Z2</accession>
<keyword evidence="4" id="KW-0812">Transmembrane</keyword>
<dbReference type="PIRSF" id="PIRSF005690">
    <property type="entry name" value="GerBA"/>
    <property type="match status" value="1"/>
</dbReference>
<comment type="similarity">
    <text evidence="1">Belongs to the GerABKA family.</text>
</comment>
<feature type="compositionally biased region" description="Polar residues" evidence="3">
    <location>
        <begin position="18"/>
        <end position="31"/>
    </location>
</feature>
<feature type="transmembrane region" description="Helical" evidence="4">
    <location>
        <begin position="410"/>
        <end position="439"/>
    </location>
</feature>
<name>A0A7C7D7Z2_9FIRM</name>